<keyword evidence="1 2" id="KW-0732">Signal</keyword>
<dbReference type="Pfam" id="PF13385">
    <property type="entry name" value="Laminin_G_3"/>
    <property type="match status" value="1"/>
</dbReference>
<dbReference type="RefSeq" id="WP_073215917.1">
    <property type="nucleotide sequence ID" value="NZ_FNNS01000006.1"/>
</dbReference>
<dbReference type="OrthoDB" id="1203282at2"/>
<evidence type="ECO:0000313" key="4">
    <source>
        <dbReference type="EMBL" id="SHI77036.1"/>
    </source>
</evidence>
<feature type="chain" id="PRO_5009916860" evidence="2">
    <location>
        <begin position="18"/>
        <end position="321"/>
    </location>
</feature>
<dbReference type="SUPFAM" id="SSF49899">
    <property type="entry name" value="Concanavalin A-like lectins/glucanases"/>
    <property type="match status" value="1"/>
</dbReference>
<dbReference type="GO" id="GO:0004553">
    <property type="term" value="F:hydrolase activity, hydrolyzing O-glycosyl compounds"/>
    <property type="evidence" value="ECO:0007669"/>
    <property type="project" value="UniProtKB-ARBA"/>
</dbReference>
<dbReference type="InterPro" id="IPR013320">
    <property type="entry name" value="ConA-like_dom_sf"/>
</dbReference>
<gene>
    <name evidence="4" type="ORF">SAMN04487908_105112</name>
</gene>
<sequence length="321" mass="36465">MKIITFLFILMSISCFSQIEENLLVHYKFDGSTLDETENGFDGTANNITYTADRFGNENSAAYFNGVNSFIDLPNLVELKPQLPVTFAFWIEYDSSDYQDRAVFNTSFEDDVSSGIYFNTQIATGNYAVNFGDGSPFYNPTSRRSYTSNHTIENHKWVHVTVIVKTALDMDIYIDCKEDGGTYSGEGDDIFYSLTPGSIGRNDRNLNVPAHYFKGSIDDFRYWDRALSEDEVVHNLCSVLHTSEFLESKFLVYPNPAQNILNVQSNSKTDFHLNIFNNVGKLVLSTYSTNEINIGNLSNGLYFLQFTSEKNTQTKKLIINR</sequence>
<dbReference type="GO" id="GO:0005975">
    <property type="term" value="P:carbohydrate metabolic process"/>
    <property type="evidence" value="ECO:0007669"/>
    <property type="project" value="UniProtKB-ARBA"/>
</dbReference>
<feature type="signal peptide" evidence="2">
    <location>
        <begin position="1"/>
        <end position="17"/>
    </location>
</feature>
<dbReference type="PROSITE" id="PS51257">
    <property type="entry name" value="PROKAR_LIPOPROTEIN"/>
    <property type="match status" value="1"/>
</dbReference>
<feature type="domain" description="Secretion system C-terminal sorting" evidence="3">
    <location>
        <begin position="252"/>
        <end position="319"/>
    </location>
</feature>
<reference evidence="5" key="1">
    <citation type="submission" date="2016-11" db="EMBL/GenBank/DDBJ databases">
        <authorList>
            <person name="Varghese N."/>
            <person name="Submissions S."/>
        </authorList>
    </citation>
    <scope>NUCLEOTIDE SEQUENCE [LARGE SCALE GENOMIC DNA]</scope>
    <source>
        <strain evidence="5">DSM 26349</strain>
    </source>
</reference>
<name>A0A1M6DUV9_9FLAO</name>
<keyword evidence="5" id="KW-1185">Reference proteome</keyword>
<dbReference type="AlphaFoldDB" id="A0A1M6DUV9"/>
<proteinExistence type="predicted"/>
<accession>A0A1M6DUV9</accession>
<evidence type="ECO:0000313" key="5">
    <source>
        <dbReference type="Proteomes" id="UP000184172"/>
    </source>
</evidence>
<dbReference type="Gene3D" id="2.60.120.200">
    <property type="match status" value="1"/>
</dbReference>
<dbReference type="EMBL" id="FQYV01000005">
    <property type="protein sequence ID" value="SHI77036.1"/>
    <property type="molecule type" value="Genomic_DNA"/>
</dbReference>
<dbReference type="STRING" id="797419.SAMN05216556_10660"/>
<evidence type="ECO:0000256" key="1">
    <source>
        <dbReference type="ARBA" id="ARBA00022729"/>
    </source>
</evidence>
<organism evidence="4 5">
    <name type="scientific">Aequorivita viscosa</name>
    <dbReference type="NCBI Taxonomy" id="797419"/>
    <lineage>
        <taxon>Bacteria</taxon>
        <taxon>Pseudomonadati</taxon>
        <taxon>Bacteroidota</taxon>
        <taxon>Flavobacteriia</taxon>
        <taxon>Flavobacteriales</taxon>
        <taxon>Flavobacteriaceae</taxon>
        <taxon>Aequorivita</taxon>
    </lineage>
</organism>
<evidence type="ECO:0000259" key="3">
    <source>
        <dbReference type="Pfam" id="PF18962"/>
    </source>
</evidence>
<evidence type="ECO:0000256" key="2">
    <source>
        <dbReference type="SAM" id="SignalP"/>
    </source>
</evidence>
<protein>
    <submittedName>
        <fullName evidence="4">Por secretion system C-terminal sorting domain-containing protein</fullName>
    </submittedName>
</protein>
<dbReference type="InterPro" id="IPR026444">
    <property type="entry name" value="Secre_tail"/>
</dbReference>
<dbReference type="Pfam" id="PF18962">
    <property type="entry name" value="Por_Secre_tail"/>
    <property type="match status" value="1"/>
</dbReference>
<dbReference type="Proteomes" id="UP000184172">
    <property type="component" value="Unassembled WGS sequence"/>
</dbReference>
<dbReference type="NCBIfam" id="TIGR04183">
    <property type="entry name" value="Por_Secre_tail"/>
    <property type="match status" value="1"/>
</dbReference>